<dbReference type="Gene3D" id="3.40.50.720">
    <property type="entry name" value="NAD(P)-binding Rossmann-like Domain"/>
    <property type="match status" value="1"/>
</dbReference>
<dbReference type="PATRIC" id="fig|1230338.3.peg.611"/>
<accession>L2FA00</accession>
<comment type="caution">
    <text evidence="4">The sequence shown here is derived from an EMBL/GenBank/DDBJ whole genome shotgun (WGS) entry which is preliminary data.</text>
</comment>
<dbReference type="PANTHER" id="PTHR43750:SF3">
    <property type="entry name" value="UDP-GLUCOSE 6-DEHYDROGENASE TUAD"/>
    <property type="match status" value="1"/>
</dbReference>
<reference evidence="4 5" key="1">
    <citation type="journal article" date="2013" name="Genome Announc.">
        <title>Genome Sequence of Moraxella macacae 0408225, a Novel Bacterial Species Isolated from a Cynomolgus Macaque with Epistaxis.</title>
        <authorList>
            <person name="Ladner J.T."/>
            <person name="Whitehouse C.A."/>
            <person name="Koroleva G.I."/>
            <person name="Palacios G.F."/>
        </authorList>
    </citation>
    <scope>NUCLEOTIDE SEQUENCE [LARGE SCALE GENOMIC DNA]</scope>
    <source>
        <strain evidence="4 5">0408225</strain>
    </source>
</reference>
<dbReference type="InterPro" id="IPR008927">
    <property type="entry name" value="6-PGluconate_DH-like_C_sf"/>
</dbReference>
<evidence type="ECO:0000313" key="4">
    <source>
        <dbReference type="EMBL" id="ELA09298.1"/>
    </source>
</evidence>
<dbReference type="RefSeq" id="WP_009767118.1">
    <property type="nucleotide sequence ID" value="NZ_ANIN01000001.1"/>
</dbReference>
<dbReference type="GO" id="GO:0051287">
    <property type="term" value="F:NAD binding"/>
    <property type="evidence" value="ECO:0007669"/>
    <property type="project" value="InterPro"/>
</dbReference>
<dbReference type="EMBL" id="ANIN01000001">
    <property type="protein sequence ID" value="ELA09298.1"/>
    <property type="molecule type" value="Genomic_DNA"/>
</dbReference>
<proteinExistence type="predicted"/>
<evidence type="ECO:0000256" key="1">
    <source>
        <dbReference type="ARBA" id="ARBA00015132"/>
    </source>
</evidence>
<evidence type="ECO:0000259" key="3">
    <source>
        <dbReference type="SMART" id="SM00984"/>
    </source>
</evidence>
<dbReference type="Pfam" id="PF00984">
    <property type="entry name" value="UDPG_MGDP_dh"/>
    <property type="match status" value="1"/>
</dbReference>
<dbReference type="GO" id="GO:0016616">
    <property type="term" value="F:oxidoreductase activity, acting on the CH-OH group of donors, NAD or NADP as acceptor"/>
    <property type="evidence" value="ECO:0007669"/>
    <property type="project" value="InterPro"/>
</dbReference>
<gene>
    <name evidence="4" type="ORF">MOMA_02795</name>
</gene>
<keyword evidence="2" id="KW-0560">Oxidoreductase</keyword>
<dbReference type="InterPro" id="IPR014027">
    <property type="entry name" value="UDP-Glc/GDP-Man_DH_C"/>
</dbReference>
<evidence type="ECO:0000313" key="5">
    <source>
        <dbReference type="Proteomes" id="UP000023795"/>
    </source>
</evidence>
<dbReference type="eggNOG" id="COG1004">
    <property type="taxonomic scope" value="Bacteria"/>
</dbReference>
<evidence type="ECO:0000256" key="2">
    <source>
        <dbReference type="ARBA" id="ARBA00023002"/>
    </source>
</evidence>
<dbReference type="AlphaFoldDB" id="L2FA00"/>
<feature type="domain" description="UDP-glucose/GDP-mannose dehydrogenase C-terminal" evidence="3">
    <location>
        <begin position="309"/>
        <end position="410"/>
    </location>
</feature>
<dbReference type="SUPFAM" id="SSF48179">
    <property type="entry name" value="6-phosphogluconate dehydrogenase C-terminal domain-like"/>
    <property type="match status" value="1"/>
</dbReference>
<sequence>MSSNKLDEVFIIDCSHEAINTAIFLANLGKQVYMLACADKIEETLLHYKFDTQMSLAWSLYVAKQKIMPVTYGDDEVERLKNDVAGKTIWLFLDNLSDDDLACFAQKQANPHTHIILSGVKKLSKIHELSCKLKTQWVYYLPFVFIKEGMNFNAFYQPDLVMIGEKTPDSVMYSDVLLFLKNQAKICEISDIKTIEFARSSIMAMLGTRLSLMNELARLADSESVNIKAIERIMGQDSRVGASYLSAGWGFGGKSLPNELALLKEKFEQNQVENHLLSSVLTINEDQKELSFRKFWQYFDGNIENRTVAIWGAGYRIGAGVTTNSAIHPLLKLLWSYHIKTYVYLNNTNFELEQLYNDNPLLSIADQPYEILQNADALFIVNWSGLIPPDVNELNKVALPIFDAKNILTDSQVASFKGEYFGIGR</sequence>
<organism evidence="4 5">
    <name type="scientific">Moraxella macacae 0408225</name>
    <dbReference type="NCBI Taxonomy" id="1230338"/>
    <lineage>
        <taxon>Bacteria</taxon>
        <taxon>Pseudomonadati</taxon>
        <taxon>Pseudomonadota</taxon>
        <taxon>Gammaproteobacteria</taxon>
        <taxon>Moraxellales</taxon>
        <taxon>Moraxellaceae</taxon>
        <taxon>Moraxella</taxon>
    </lineage>
</organism>
<name>L2FA00_9GAMM</name>
<dbReference type="SMART" id="SM00984">
    <property type="entry name" value="UDPG_MGDP_dh_C"/>
    <property type="match status" value="1"/>
</dbReference>
<protein>
    <recommendedName>
        <fullName evidence="1">UDP-glucose 6-dehydrogenase</fullName>
    </recommendedName>
</protein>
<dbReference type="InterPro" id="IPR014026">
    <property type="entry name" value="UDP-Glc/GDP-Man_DH_dimer"/>
</dbReference>
<dbReference type="InterPro" id="IPR036220">
    <property type="entry name" value="UDP-Glc/GDP-Man_DH_C_sf"/>
</dbReference>
<dbReference type="PANTHER" id="PTHR43750">
    <property type="entry name" value="UDP-GLUCOSE 6-DEHYDROGENASE TUAD"/>
    <property type="match status" value="1"/>
</dbReference>
<dbReference type="Proteomes" id="UP000023795">
    <property type="component" value="Unassembled WGS sequence"/>
</dbReference>
<dbReference type="STRING" id="1230338.MOMA_02795"/>
<dbReference type="SUPFAM" id="SSF52413">
    <property type="entry name" value="UDP-glucose/GDP-mannose dehydrogenase C-terminal domain"/>
    <property type="match status" value="1"/>
</dbReference>
<keyword evidence="5" id="KW-1185">Reference proteome</keyword>